<protein>
    <submittedName>
        <fullName evidence="1">Uncharacterized protein</fullName>
    </submittedName>
</protein>
<dbReference type="EMBL" id="BGPR01001020">
    <property type="protein sequence ID" value="GBM43157.1"/>
    <property type="molecule type" value="Genomic_DNA"/>
</dbReference>
<keyword evidence="2" id="KW-1185">Reference proteome</keyword>
<organism evidence="1 2">
    <name type="scientific">Araneus ventricosus</name>
    <name type="common">Orbweaver spider</name>
    <name type="synonym">Epeira ventricosa</name>
    <dbReference type="NCBI Taxonomy" id="182803"/>
    <lineage>
        <taxon>Eukaryota</taxon>
        <taxon>Metazoa</taxon>
        <taxon>Ecdysozoa</taxon>
        <taxon>Arthropoda</taxon>
        <taxon>Chelicerata</taxon>
        <taxon>Arachnida</taxon>
        <taxon>Araneae</taxon>
        <taxon>Araneomorphae</taxon>
        <taxon>Entelegynae</taxon>
        <taxon>Araneoidea</taxon>
        <taxon>Araneidae</taxon>
        <taxon>Araneus</taxon>
    </lineage>
</organism>
<reference evidence="1 2" key="1">
    <citation type="journal article" date="2019" name="Sci. Rep.">
        <title>Orb-weaving spider Araneus ventricosus genome elucidates the spidroin gene catalogue.</title>
        <authorList>
            <person name="Kono N."/>
            <person name="Nakamura H."/>
            <person name="Ohtoshi R."/>
            <person name="Moran D.A.P."/>
            <person name="Shinohara A."/>
            <person name="Yoshida Y."/>
            <person name="Fujiwara M."/>
            <person name="Mori M."/>
            <person name="Tomita M."/>
            <person name="Arakawa K."/>
        </authorList>
    </citation>
    <scope>NUCLEOTIDE SEQUENCE [LARGE SCALE GENOMIC DNA]</scope>
</reference>
<sequence length="84" mass="9649">MLSSSLNMALSLPTLKGFSSLAVIIAVVEELERHFKNATDCILAVSWHMRKPAPIFEQEWMKRVANNLVSRHKIRRIVKFISEN</sequence>
<evidence type="ECO:0000313" key="2">
    <source>
        <dbReference type="Proteomes" id="UP000499080"/>
    </source>
</evidence>
<dbReference type="AlphaFoldDB" id="A0A4Y2FQ49"/>
<gene>
    <name evidence="1" type="ORF">AVEN_128482_1</name>
</gene>
<name>A0A4Y2FQ49_ARAVE</name>
<comment type="caution">
    <text evidence="1">The sequence shown here is derived from an EMBL/GenBank/DDBJ whole genome shotgun (WGS) entry which is preliminary data.</text>
</comment>
<dbReference type="Proteomes" id="UP000499080">
    <property type="component" value="Unassembled WGS sequence"/>
</dbReference>
<proteinExistence type="predicted"/>
<accession>A0A4Y2FQ49</accession>
<evidence type="ECO:0000313" key="1">
    <source>
        <dbReference type="EMBL" id="GBM43157.1"/>
    </source>
</evidence>